<evidence type="ECO:0000259" key="4">
    <source>
        <dbReference type="Pfam" id="PF00389"/>
    </source>
</evidence>
<dbReference type="PROSITE" id="PS00671">
    <property type="entry name" value="D_2_HYDROXYACID_DH_3"/>
    <property type="match status" value="1"/>
</dbReference>
<proteinExistence type="inferred from homology"/>
<dbReference type="InterPro" id="IPR036291">
    <property type="entry name" value="NAD(P)-bd_dom_sf"/>
</dbReference>
<comment type="similarity">
    <text evidence="3">Belongs to the D-isomer specific 2-hydroxyacid dehydrogenase family.</text>
</comment>
<evidence type="ECO:0000313" key="7">
    <source>
        <dbReference type="Proteomes" id="UP000237344"/>
    </source>
</evidence>
<dbReference type="InterPro" id="IPR006139">
    <property type="entry name" value="D-isomer_2_OHA_DH_cat_dom"/>
</dbReference>
<accession>A0A2S3W0M2</accession>
<feature type="domain" description="D-isomer specific 2-hydroxyacid dehydrogenase NAD-binding" evidence="5">
    <location>
        <begin position="108"/>
        <end position="288"/>
    </location>
</feature>
<dbReference type="SUPFAM" id="SSF52283">
    <property type="entry name" value="Formate/glycerate dehydrogenase catalytic domain-like"/>
    <property type="match status" value="1"/>
</dbReference>
<dbReference type="AlphaFoldDB" id="A0A2S3W0M2"/>
<reference evidence="6 7" key="1">
    <citation type="submission" date="2018-01" db="EMBL/GenBank/DDBJ databases">
        <title>Draft Genome Sequence of Komagataeibacter maltaceti LMG 1529, a Vinegar Producing Acetic Acid Bacterium Isolated from Malt Vinegar Brewery Acetifiers.</title>
        <authorList>
            <person name="Zhang Q."/>
            <person name="Hollensteiner J."/>
            <person name="Poehlein A."/>
            <person name="Daniel R."/>
        </authorList>
    </citation>
    <scope>NUCLEOTIDE SEQUENCE [LARGE SCALE GENOMIC DNA]</scope>
    <source>
        <strain evidence="6 7">LMG 1529</strain>
    </source>
</reference>
<dbReference type="Proteomes" id="UP000237344">
    <property type="component" value="Unassembled WGS sequence"/>
</dbReference>
<dbReference type="GO" id="GO:0016616">
    <property type="term" value="F:oxidoreductase activity, acting on the CH-OH group of donors, NAD or NADP as acceptor"/>
    <property type="evidence" value="ECO:0007669"/>
    <property type="project" value="InterPro"/>
</dbReference>
<evidence type="ECO:0000256" key="3">
    <source>
        <dbReference type="RuleBase" id="RU003719"/>
    </source>
</evidence>
<keyword evidence="1 3" id="KW-0560">Oxidoreductase</keyword>
<dbReference type="PANTHER" id="PTHR43333">
    <property type="entry name" value="2-HACID_DH_C DOMAIN-CONTAINING PROTEIN"/>
    <property type="match status" value="1"/>
</dbReference>
<evidence type="ECO:0000313" key="6">
    <source>
        <dbReference type="EMBL" id="POF62396.1"/>
    </source>
</evidence>
<dbReference type="GO" id="GO:0051287">
    <property type="term" value="F:NAD binding"/>
    <property type="evidence" value="ECO:0007669"/>
    <property type="project" value="InterPro"/>
</dbReference>
<keyword evidence="7" id="KW-1185">Reference proteome</keyword>
<dbReference type="Pfam" id="PF00389">
    <property type="entry name" value="2-Hacid_dh"/>
    <property type="match status" value="1"/>
</dbReference>
<dbReference type="EMBL" id="POTC01000025">
    <property type="protein sequence ID" value="POF62396.1"/>
    <property type="molecule type" value="Genomic_DNA"/>
</dbReference>
<dbReference type="OrthoDB" id="9793626at2"/>
<comment type="caution">
    <text evidence="6">The sequence shown here is derived from an EMBL/GenBank/DDBJ whole genome shotgun (WGS) entry which is preliminary data.</text>
</comment>
<dbReference type="RefSeq" id="WP_110095543.1">
    <property type="nucleotide sequence ID" value="NZ_NKUE01000022.1"/>
</dbReference>
<evidence type="ECO:0000256" key="2">
    <source>
        <dbReference type="ARBA" id="ARBA00023027"/>
    </source>
</evidence>
<protein>
    <submittedName>
        <fullName evidence="6">Putative 2-hydroxyacid dehydrogenase</fullName>
        <ecNumber evidence="6">1.-.-.-</ecNumber>
    </submittedName>
</protein>
<evidence type="ECO:0000256" key="1">
    <source>
        <dbReference type="ARBA" id="ARBA00023002"/>
    </source>
</evidence>
<evidence type="ECO:0000259" key="5">
    <source>
        <dbReference type="Pfam" id="PF02826"/>
    </source>
</evidence>
<feature type="domain" description="D-isomer specific 2-hydroxyacid dehydrogenase catalytic" evidence="4">
    <location>
        <begin position="29"/>
        <end position="319"/>
    </location>
</feature>
<dbReference type="SUPFAM" id="SSF51735">
    <property type="entry name" value="NAD(P)-binding Rossmann-fold domains"/>
    <property type="match status" value="1"/>
</dbReference>
<dbReference type="InterPro" id="IPR006140">
    <property type="entry name" value="D-isomer_DH_NAD-bd"/>
</dbReference>
<dbReference type="PANTHER" id="PTHR43333:SF1">
    <property type="entry name" value="D-ISOMER SPECIFIC 2-HYDROXYACID DEHYDROGENASE NAD-BINDING DOMAIN-CONTAINING PROTEIN"/>
    <property type="match status" value="1"/>
</dbReference>
<dbReference type="InterPro" id="IPR029753">
    <property type="entry name" value="D-isomer_DH_CS"/>
</dbReference>
<sequence>MPQDTIQHIYAAHTFYDIRHELEKRPGAPTCTQVSTLDELKALMPEVEVLVISMLWDNDLLDIAPRLRLIQSISSGVDQFDLNRLKERGVHLCNARGVNANAVAEHALALMLSLARRLYEARDNQARHHWSTTGTDPRPRLQELSEKRALIVGMGTIGDRVARLCLALGMKVSGARHSARPLDVAGVEQVSMDNLHAGLKDADYVILTCPLTEQTRHLINAAAFGVMKPDACLVNVARGPVVEEAALIEALDTGRIAGAALDTYDEEPLPSSSALWSRPNLVMTGHTAGETQFYERNVVDILMKNLAALETGGALTNRIV</sequence>
<dbReference type="CDD" id="cd05300">
    <property type="entry name" value="2-Hacid_dh_1"/>
    <property type="match status" value="1"/>
</dbReference>
<dbReference type="Pfam" id="PF02826">
    <property type="entry name" value="2-Hacid_dh_C"/>
    <property type="match status" value="1"/>
</dbReference>
<dbReference type="Gene3D" id="3.40.50.720">
    <property type="entry name" value="NAD(P)-binding Rossmann-like Domain"/>
    <property type="match status" value="2"/>
</dbReference>
<gene>
    <name evidence="6" type="ORF">KMAL_19700</name>
</gene>
<keyword evidence="2" id="KW-0520">NAD</keyword>
<dbReference type="EC" id="1.-.-.-" evidence="6"/>
<name>A0A2S3W0M2_9PROT</name>
<organism evidence="6 7">
    <name type="scientific">Novacetimonas maltaceti</name>
    <dbReference type="NCBI Taxonomy" id="1203393"/>
    <lineage>
        <taxon>Bacteria</taxon>
        <taxon>Pseudomonadati</taxon>
        <taxon>Pseudomonadota</taxon>
        <taxon>Alphaproteobacteria</taxon>
        <taxon>Acetobacterales</taxon>
        <taxon>Acetobacteraceae</taxon>
        <taxon>Novacetimonas</taxon>
    </lineage>
</organism>